<comment type="function">
    <text evidence="8">Part of the spliceosome which catalyzes two sequential transesterification reactions, first the excision of the non-coding intron from pre-mRNA and then the ligation of the coding exons to form the mature mRNA. Plays a role in stabilizing the structure of the spliceosome catalytic core and docking of the branch helix into the active site, producing 5'-exon and lariat intron-3'-intermediates.</text>
</comment>
<dbReference type="PANTHER" id="PTHR12111">
    <property type="entry name" value="SPLICING FACTOR YJU2"/>
    <property type="match status" value="1"/>
</dbReference>
<evidence type="ECO:0000256" key="9">
    <source>
        <dbReference type="SAM" id="Coils"/>
    </source>
</evidence>
<feature type="coiled-coil region" evidence="9">
    <location>
        <begin position="135"/>
        <end position="190"/>
    </location>
</feature>
<keyword evidence="3 8" id="KW-0479">Metal-binding</keyword>
<keyword evidence="2" id="KW-0507">mRNA processing</keyword>
<evidence type="ECO:0000256" key="4">
    <source>
        <dbReference type="ARBA" id="ARBA00022728"/>
    </source>
</evidence>
<dbReference type="GO" id="GO:0000349">
    <property type="term" value="P:generation of catalytic spliceosome for first transesterification step"/>
    <property type="evidence" value="ECO:0007669"/>
    <property type="project" value="UniProtKB-UniRule"/>
</dbReference>
<protein>
    <recommendedName>
        <fullName evidence="8">Splicing factor YJU2</fullName>
    </recommendedName>
</protein>
<feature type="binding site" evidence="8">
    <location>
        <position position="82"/>
    </location>
    <ligand>
        <name>Zn(2+)</name>
        <dbReference type="ChEBI" id="CHEBI:29105"/>
    </ligand>
</feature>
<evidence type="ECO:0000313" key="12">
    <source>
        <dbReference type="Proteomes" id="UP000829354"/>
    </source>
</evidence>
<feature type="binding site" evidence="8">
    <location>
        <position position="45"/>
    </location>
    <ligand>
        <name>Zn(2+)</name>
        <dbReference type="ChEBI" id="CHEBI:29105"/>
    </ligand>
</feature>
<evidence type="ECO:0000256" key="1">
    <source>
        <dbReference type="ARBA" id="ARBA00004123"/>
    </source>
</evidence>
<dbReference type="GO" id="GO:0071006">
    <property type="term" value="C:U2-type catalytic step 1 spliceosome"/>
    <property type="evidence" value="ECO:0007669"/>
    <property type="project" value="UniProtKB-UniRule"/>
</dbReference>
<sequence length="368" mass="42569">MTGTERKCFQKYYPSDFDPAKIPRGTKSGGPKIVQRVLTPFNMQCNSCSEYIYKGRKFNMDREKVEGEDYLGLKLFRFHMKCPNCLSQISFRTDLENCDYKCEQGAKRLDSDGEEGVGIRNFEDVKDSEDVLDPMTLLERRTKQSRREMKAQEELEGILEANSGKEGVYAIEILKAEEVLKNKLDEEEEERMVKELFRKSIPEAKKIQKTPEKPPIDMKRKNEQKERFAGFKLPPVPKKAHVEESSYAKYVQSKRLSVGGSSIQAEMASYKALVVAGRPALDSDPVTFWRAHRDRFPLLQRIALHFLSPTQSSAIVERLFRSTKKNTSTTEEYEYDDENDDSEGEEYYESREHNDDTFGNDLAQIMKH</sequence>
<organism evidence="11 12">
    <name type="scientific">Caenorhabditis briggsae</name>
    <dbReference type="NCBI Taxonomy" id="6238"/>
    <lineage>
        <taxon>Eukaryota</taxon>
        <taxon>Metazoa</taxon>
        <taxon>Ecdysozoa</taxon>
        <taxon>Nematoda</taxon>
        <taxon>Chromadorea</taxon>
        <taxon>Rhabditida</taxon>
        <taxon>Rhabditina</taxon>
        <taxon>Rhabditomorpha</taxon>
        <taxon>Rhabditoidea</taxon>
        <taxon>Rhabditidae</taxon>
        <taxon>Peloderinae</taxon>
        <taxon>Caenorhabditis</taxon>
    </lineage>
</organism>
<keyword evidence="7 8" id="KW-0539">Nucleus</keyword>
<feature type="region of interest" description="Disordered" evidence="10">
    <location>
        <begin position="326"/>
        <end position="363"/>
    </location>
</feature>
<name>A0AAE9JFU8_CAEBR</name>
<dbReference type="HAMAP" id="MF_03226">
    <property type="entry name" value="YJU2"/>
    <property type="match status" value="1"/>
</dbReference>
<evidence type="ECO:0000256" key="6">
    <source>
        <dbReference type="ARBA" id="ARBA00023187"/>
    </source>
</evidence>
<dbReference type="GO" id="GO:0046983">
    <property type="term" value="F:protein dimerization activity"/>
    <property type="evidence" value="ECO:0007669"/>
    <property type="project" value="InterPro"/>
</dbReference>
<proteinExistence type="inferred from homology"/>
<dbReference type="AlphaFoldDB" id="A0AAE9JFU8"/>
<dbReference type="Proteomes" id="UP000829354">
    <property type="component" value="Chromosome IV"/>
</dbReference>
<feature type="binding site" evidence="8">
    <location>
        <position position="85"/>
    </location>
    <ligand>
        <name>Zn(2+)</name>
        <dbReference type="ChEBI" id="CHEBI:29105"/>
    </ligand>
</feature>
<dbReference type="EMBL" id="CP092623">
    <property type="protein sequence ID" value="UMM30471.1"/>
    <property type="molecule type" value="Genomic_DNA"/>
</dbReference>
<dbReference type="Pfam" id="PF04502">
    <property type="entry name" value="Saf4_Yju2"/>
    <property type="match status" value="1"/>
</dbReference>
<evidence type="ECO:0000256" key="5">
    <source>
        <dbReference type="ARBA" id="ARBA00022833"/>
    </source>
</evidence>
<evidence type="ECO:0000256" key="2">
    <source>
        <dbReference type="ARBA" id="ARBA00022664"/>
    </source>
</evidence>
<keyword evidence="6" id="KW-0508">mRNA splicing</keyword>
<dbReference type="InterPro" id="IPR043701">
    <property type="entry name" value="Yju2"/>
</dbReference>
<comment type="similarity">
    <text evidence="8">Belongs to the CWC16 family. YJU2 subfamily.</text>
</comment>
<gene>
    <name evidence="11" type="ORF">L5515_012340</name>
</gene>
<evidence type="ECO:0000313" key="11">
    <source>
        <dbReference type="EMBL" id="UMM30471.1"/>
    </source>
</evidence>
<evidence type="ECO:0000256" key="7">
    <source>
        <dbReference type="ARBA" id="ARBA00023242"/>
    </source>
</evidence>
<evidence type="ECO:0000256" key="8">
    <source>
        <dbReference type="HAMAP-Rule" id="MF_03226"/>
    </source>
</evidence>
<feature type="compositionally biased region" description="Acidic residues" evidence="10">
    <location>
        <begin position="331"/>
        <end position="347"/>
    </location>
</feature>
<keyword evidence="5 8" id="KW-0862">Zinc</keyword>
<accession>A0AAE9JFU8</accession>
<reference evidence="11 12" key="1">
    <citation type="submission" date="2022-04" db="EMBL/GenBank/DDBJ databases">
        <title>Chromosome-level reference genomes for two strains of Caenorhabditis briggsae: an improved platform for comparative genomics.</title>
        <authorList>
            <person name="Stevens L."/>
            <person name="Andersen E."/>
        </authorList>
    </citation>
    <scope>NUCLEOTIDE SEQUENCE [LARGE SCALE GENOMIC DNA]</scope>
    <source>
        <strain evidence="11">VX34</strain>
        <tissue evidence="11">Whole-organism</tissue>
    </source>
</reference>
<dbReference type="SUPFAM" id="SSF53098">
    <property type="entry name" value="Ribonuclease H-like"/>
    <property type="match status" value="1"/>
</dbReference>
<dbReference type="PANTHER" id="PTHR12111:SF1">
    <property type="entry name" value="SPLICING FACTOR YJU2"/>
    <property type="match status" value="1"/>
</dbReference>
<comment type="subcellular location">
    <subcellularLocation>
        <location evidence="1 8">Nucleus</location>
    </subcellularLocation>
</comment>
<keyword evidence="4 8" id="KW-0747">Spliceosome</keyword>
<comment type="subunit">
    <text evidence="8">Component of the spliceosome. Present in the activated B complex, the catalytically activated B* complex which catalyzes the branching, the catalytic step 1 C complex catalyzing the exon ligation, and the postcatalytic P complex containing the ligated exons (mRNA) and the excised lariat intron.</text>
</comment>
<dbReference type="InterPro" id="IPR012337">
    <property type="entry name" value="RNaseH-like_sf"/>
</dbReference>
<keyword evidence="9" id="KW-0175">Coiled coil</keyword>
<dbReference type="GO" id="GO:0046872">
    <property type="term" value="F:metal ion binding"/>
    <property type="evidence" value="ECO:0007669"/>
    <property type="project" value="UniProtKB-KW"/>
</dbReference>
<evidence type="ECO:0000256" key="10">
    <source>
        <dbReference type="SAM" id="MobiDB-lite"/>
    </source>
</evidence>
<dbReference type="InterPro" id="IPR007590">
    <property type="entry name" value="Saf4/Yju2"/>
</dbReference>
<evidence type="ECO:0000256" key="3">
    <source>
        <dbReference type="ARBA" id="ARBA00022723"/>
    </source>
</evidence>
<feature type="binding site" evidence="8">
    <location>
        <position position="48"/>
    </location>
    <ligand>
        <name>Zn(2+)</name>
        <dbReference type="ChEBI" id="CHEBI:29105"/>
    </ligand>
</feature>
<keyword evidence="12" id="KW-1185">Reference proteome</keyword>